<comment type="subcellular location">
    <subcellularLocation>
        <location evidence="1">Cell membrane</location>
        <topology evidence="1">Multi-pass membrane protein</topology>
    </subcellularLocation>
</comment>
<evidence type="ECO:0000313" key="9">
    <source>
        <dbReference type="Proteomes" id="UP000312102"/>
    </source>
</evidence>
<keyword evidence="3 5" id="KW-1133">Transmembrane helix</keyword>
<gene>
    <name evidence="8" type="ORF">FIT61_06410</name>
</gene>
<dbReference type="InterPro" id="IPR036640">
    <property type="entry name" value="ABC1_TM_sf"/>
</dbReference>
<dbReference type="InterPro" id="IPR011527">
    <property type="entry name" value="ABC1_TM_dom"/>
</dbReference>
<dbReference type="InterPro" id="IPR039421">
    <property type="entry name" value="Type_1_exporter"/>
</dbReference>
<keyword evidence="8" id="KW-0547">Nucleotide-binding</keyword>
<reference evidence="8 9" key="1">
    <citation type="journal article" date="2019" name="ISME J.">
        <title>Evolution in action: habitat transition from sediment to the pelagial leads to genome streamlining in Methylophilaceae.</title>
        <authorList>
            <person name="Salcher M."/>
            <person name="Schaefle D."/>
            <person name="Kaspar M."/>
            <person name="Neuenschwander S.M."/>
            <person name="Ghai R."/>
        </authorList>
    </citation>
    <scope>NUCLEOTIDE SEQUENCE [LARGE SCALE GENOMIC DNA]</scope>
    <source>
        <strain evidence="8 9">MMS-RI-1</strain>
    </source>
</reference>
<keyword evidence="9" id="KW-1185">Reference proteome</keyword>
<feature type="transmembrane region" description="Helical" evidence="5">
    <location>
        <begin position="130"/>
        <end position="147"/>
    </location>
</feature>
<dbReference type="Proteomes" id="UP000312102">
    <property type="component" value="Chromosome"/>
</dbReference>
<evidence type="ECO:0000256" key="5">
    <source>
        <dbReference type="SAM" id="Phobius"/>
    </source>
</evidence>
<dbReference type="InterPro" id="IPR003439">
    <property type="entry name" value="ABC_transporter-like_ATP-bd"/>
</dbReference>
<dbReference type="GO" id="GO:0015421">
    <property type="term" value="F:ABC-type oligopeptide transporter activity"/>
    <property type="evidence" value="ECO:0007669"/>
    <property type="project" value="TreeGrafter"/>
</dbReference>
<dbReference type="EMBL" id="CP040986">
    <property type="protein sequence ID" value="QDD14052.1"/>
    <property type="molecule type" value="Genomic_DNA"/>
</dbReference>
<dbReference type="SUPFAM" id="SSF90123">
    <property type="entry name" value="ABC transporter transmembrane region"/>
    <property type="match status" value="1"/>
</dbReference>
<dbReference type="SUPFAM" id="SSF52540">
    <property type="entry name" value="P-loop containing nucleoside triphosphate hydrolases"/>
    <property type="match status" value="1"/>
</dbReference>
<dbReference type="KEGG" id="mrk:FIT61_06410"/>
<dbReference type="Gene3D" id="1.20.1560.10">
    <property type="entry name" value="ABC transporter type 1, transmembrane domain"/>
    <property type="match status" value="1"/>
</dbReference>
<keyword evidence="2 5" id="KW-0812">Transmembrane</keyword>
<dbReference type="InterPro" id="IPR027417">
    <property type="entry name" value="P-loop_NTPase"/>
</dbReference>
<dbReference type="Pfam" id="PF00664">
    <property type="entry name" value="ABC_membrane"/>
    <property type="match status" value="1"/>
</dbReference>
<protein>
    <submittedName>
        <fullName evidence="8">ABC transporter ATP-binding protein</fullName>
    </submittedName>
</protein>
<dbReference type="GO" id="GO:0016887">
    <property type="term" value="F:ATP hydrolysis activity"/>
    <property type="evidence" value="ECO:0007669"/>
    <property type="project" value="InterPro"/>
</dbReference>
<feature type="domain" description="ABC transmembrane type-1" evidence="7">
    <location>
        <begin position="26"/>
        <end position="302"/>
    </location>
</feature>
<sequence length="540" mass="60183">MPLSPISRLFSLLKLEKHDLKILPMLIFGYGLISIATPVSVQAMVNIVSMGSMLQPLYIISIILFSLLLLSGVLYVFESFIVELIQRRVFVRTAIQTAQNTKEVEIGLYDTKDPAELINRFLDVSTVQKSIAVLLTSGLTSLLQIVIGSFVLIFYSAFFSVFIFVIIGFLIFILRSIGQHGSKTAIKESKAKFEMVDWLESIAKNIYAFKFYEGEKRVAKQTHEYVQHFIENRSKHFNILIWQNITATLIYAIAGTGLLALGGSLVIKGQINLGQFVASELIIFGVLNGMVRLVNLLEYFYDLMAALDKIGVLEDMPQEINGEHSVDVLDITSIKVASIDFAFTSHIQPLKNISFELKKGESLAILGDSGSGKSTLLSLITKLRTPNAGHITINQLDLRHLNNNALRNRMGFAKNIEIANGSILENICLGRDIPLTKVNSLISELGLAESFNCFPAGLDTPINVSGSPLSSRQLQLLMIARAIIASPDIMIIDDMLDSFNEVELDTMMTMFEKHKNEWILIISTRFAHIAKRFDKTLNLN</sequence>
<evidence type="ECO:0000259" key="7">
    <source>
        <dbReference type="PROSITE" id="PS50929"/>
    </source>
</evidence>
<feature type="transmembrane region" description="Helical" evidence="5">
    <location>
        <begin position="153"/>
        <end position="174"/>
    </location>
</feature>
<evidence type="ECO:0000313" key="8">
    <source>
        <dbReference type="EMBL" id="QDD14052.1"/>
    </source>
</evidence>
<dbReference type="GO" id="GO:0005886">
    <property type="term" value="C:plasma membrane"/>
    <property type="evidence" value="ECO:0007669"/>
    <property type="project" value="UniProtKB-SubCell"/>
</dbReference>
<dbReference type="PROSITE" id="PS50893">
    <property type="entry name" value="ABC_TRANSPORTER_2"/>
    <property type="match status" value="1"/>
</dbReference>
<feature type="domain" description="ABC transporter" evidence="6">
    <location>
        <begin position="334"/>
        <end position="540"/>
    </location>
</feature>
<keyword evidence="8" id="KW-0067">ATP-binding</keyword>
<dbReference type="Pfam" id="PF00005">
    <property type="entry name" value="ABC_tran"/>
    <property type="match status" value="1"/>
</dbReference>
<keyword evidence="4 5" id="KW-0472">Membrane</keyword>
<dbReference type="PROSITE" id="PS50929">
    <property type="entry name" value="ABC_TM1F"/>
    <property type="match status" value="1"/>
</dbReference>
<feature type="transmembrane region" description="Helical" evidence="5">
    <location>
        <begin position="239"/>
        <end position="261"/>
    </location>
</feature>
<dbReference type="PANTHER" id="PTHR43394:SF4">
    <property type="entry name" value="TOXIN SECRETION ABC TRANSPORTER ATP-BINDING PROTEIN"/>
    <property type="match status" value="1"/>
</dbReference>
<dbReference type="PANTHER" id="PTHR43394">
    <property type="entry name" value="ATP-DEPENDENT PERMEASE MDL1, MITOCHONDRIAL"/>
    <property type="match status" value="1"/>
</dbReference>
<evidence type="ECO:0000259" key="6">
    <source>
        <dbReference type="PROSITE" id="PS50893"/>
    </source>
</evidence>
<organism evidence="8 9">
    <name type="scientific">Candidatus Methylopumilus rimovensis</name>
    <dbReference type="NCBI Taxonomy" id="2588535"/>
    <lineage>
        <taxon>Bacteria</taxon>
        <taxon>Pseudomonadati</taxon>
        <taxon>Pseudomonadota</taxon>
        <taxon>Betaproteobacteria</taxon>
        <taxon>Nitrosomonadales</taxon>
        <taxon>Methylophilaceae</taxon>
        <taxon>Candidatus Methylopumilus</taxon>
    </lineage>
</organism>
<dbReference type="AlphaFoldDB" id="A0AAE6FTQ0"/>
<name>A0AAE6FTQ0_9PROT</name>
<feature type="transmembrane region" description="Helical" evidence="5">
    <location>
        <begin position="20"/>
        <end position="45"/>
    </location>
</feature>
<proteinExistence type="predicted"/>
<accession>A0AAE6FTQ0</accession>
<evidence type="ECO:0000256" key="1">
    <source>
        <dbReference type="ARBA" id="ARBA00004651"/>
    </source>
</evidence>
<evidence type="ECO:0000256" key="3">
    <source>
        <dbReference type="ARBA" id="ARBA00022989"/>
    </source>
</evidence>
<evidence type="ECO:0000256" key="2">
    <source>
        <dbReference type="ARBA" id="ARBA00022692"/>
    </source>
</evidence>
<evidence type="ECO:0000256" key="4">
    <source>
        <dbReference type="ARBA" id="ARBA00023136"/>
    </source>
</evidence>
<dbReference type="GO" id="GO:0005524">
    <property type="term" value="F:ATP binding"/>
    <property type="evidence" value="ECO:0007669"/>
    <property type="project" value="UniProtKB-KW"/>
</dbReference>
<dbReference type="Gene3D" id="3.40.50.300">
    <property type="entry name" value="P-loop containing nucleotide triphosphate hydrolases"/>
    <property type="match status" value="1"/>
</dbReference>
<feature type="transmembrane region" description="Helical" evidence="5">
    <location>
        <begin position="57"/>
        <end position="77"/>
    </location>
</feature>